<gene>
    <name evidence="1" type="ORF">D3Y57_01815</name>
</gene>
<accession>A0A494TI22</accession>
<proteinExistence type="predicted"/>
<dbReference type="KEGG" id="spha:D3Y57_01815"/>
<evidence type="ECO:0000313" key="2">
    <source>
        <dbReference type="Proteomes" id="UP000276254"/>
    </source>
</evidence>
<keyword evidence="2" id="KW-1185">Reference proteome</keyword>
<geneLocation type="plasmid" evidence="1">
    <name>unnamed1</name>
</geneLocation>
<keyword evidence="1" id="KW-0614">Plasmid</keyword>
<reference evidence="1 2" key="1">
    <citation type="submission" date="2018-09" db="EMBL/GenBank/DDBJ databases">
        <title>Sphingomonas peninsula sp. nov., isolated from fildes peninsula, Antarctic soil.</title>
        <authorList>
            <person name="Yingchao G."/>
        </authorList>
    </citation>
    <scope>NUCLEOTIDE SEQUENCE [LARGE SCALE GENOMIC DNA]</scope>
    <source>
        <strain evidence="1 2">YZ-8</strain>
        <plasmid evidence="1 2">unnamed1</plasmid>
    </source>
</reference>
<dbReference type="AlphaFoldDB" id="A0A494TI22"/>
<sequence>MAVLDDVERFVVRLSPEPVCDDCIAEKLDLSVRQHANHKTRELAGSNGFERRKDVCSLCGGTKLVISRR</sequence>
<dbReference type="Proteomes" id="UP000276254">
    <property type="component" value="Plasmid unnamed1"/>
</dbReference>
<organism evidence="1 2">
    <name type="scientific">Sphingomonas paeninsulae</name>
    <dbReference type="NCBI Taxonomy" id="2319844"/>
    <lineage>
        <taxon>Bacteria</taxon>
        <taxon>Pseudomonadati</taxon>
        <taxon>Pseudomonadota</taxon>
        <taxon>Alphaproteobacteria</taxon>
        <taxon>Sphingomonadales</taxon>
        <taxon>Sphingomonadaceae</taxon>
        <taxon>Sphingomonas</taxon>
    </lineage>
</organism>
<protein>
    <submittedName>
        <fullName evidence="1">Uncharacterized protein</fullName>
    </submittedName>
</protein>
<evidence type="ECO:0000313" key="1">
    <source>
        <dbReference type="EMBL" id="AYJ85441.1"/>
    </source>
</evidence>
<dbReference type="OrthoDB" id="7573431at2"/>
<name>A0A494TI22_SPHPE</name>
<dbReference type="EMBL" id="CP032828">
    <property type="protein sequence ID" value="AYJ85441.1"/>
    <property type="molecule type" value="Genomic_DNA"/>
</dbReference>